<keyword evidence="2 3" id="KW-0378">Hydrolase</keyword>
<name>A0ABX0V8V5_9HYPH</name>
<gene>
    <name evidence="5" type="ORF">HB375_06560</name>
</gene>
<evidence type="ECO:0000313" key="5">
    <source>
        <dbReference type="EMBL" id="NIX76277.1"/>
    </source>
</evidence>
<evidence type="ECO:0000256" key="2">
    <source>
        <dbReference type="ARBA" id="ARBA00022801"/>
    </source>
</evidence>
<dbReference type="Gene3D" id="3.90.79.10">
    <property type="entry name" value="Nucleoside Triphosphate Pyrophosphohydrolase"/>
    <property type="match status" value="1"/>
</dbReference>
<accession>A0ABX0V8V5</accession>
<dbReference type="InterPro" id="IPR000086">
    <property type="entry name" value="NUDIX_hydrolase_dom"/>
</dbReference>
<proteinExistence type="inferred from homology"/>
<sequence>MRDIAQGVLADAEGRVLLGFRAEHKLSYPHFWDLFGGHVEEGEPIEQALVREFFEELGIVVTRFRRLGLSIEPKPEVNGPKTYHTFVIEAWKGKPENVSGEHTVIEWFTPAKALALETLTDPAREAIETWRALPSGR</sequence>
<dbReference type="InterPro" id="IPR020084">
    <property type="entry name" value="NUDIX_hydrolase_CS"/>
</dbReference>
<keyword evidence="6" id="KW-1185">Reference proteome</keyword>
<dbReference type="InterPro" id="IPR020476">
    <property type="entry name" value="Nudix_hydrolase"/>
</dbReference>
<dbReference type="Proteomes" id="UP000707352">
    <property type="component" value="Unassembled WGS sequence"/>
</dbReference>
<comment type="caution">
    <text evidence="5">The sequence shown here is derived from an EMBL/GenBank/DDBJ whole genome shotgun (WGS) entry which is preliminary data.</text>
</comment>
<feature type="domain" description="Nudix hydrolase" evidence="4">
    <location>
        <begin position="1"/>
        <end position="133"/>
    </location>
</feature>
<evidence type="ECO:0000256" key="3">
    <source>
        <dbReference type="RuleBase" id="RU003476"/>
    </source>
</evidence>
<protein>
    <submittedName>
        <fullName evidence="5">NUDIX domain-containing protein</fullName>
    </submittedName>
</protein>
<dbReference type="PROSITE" id="PS51462">
    <property type="entry name" value="NUDIX"/>
    <property type="match status" value="1"/>
</dbReference>
<dbReference type="RefSeq" id="WP_167672169.1">
    <property type="nucleotide sequence ID" value="NZ_JAATJS010000002.1"/>
</dbReference>
<dbReference type="PANTHER" id="PTHR43046">
    <property type="entry name" value="GDP-MANNOSE MANNOSYL HYDROLASE"/>
    <property type="match status" value="1"/>
</dbReference>
<evidence type="ECO:0000256" key="1">
    <source>
        <dbReference type="ARBA" id="ARBA00001946"/>
    </source>
</evidence>
<dbReference type="PANTHER" id="PTHR43046:SF14">
    <property type="entry name" value="MUTT_NUDIX FAMILY PROTEIN"/>
    <property type="match status" value="1"/>
</dbReference>
<dbReference type="SUPFAM" id="SSF55811">
    <property type="entry name" value="Nudix"/>
    <property type="match status" value="1"/>
</dbReference>
<dbReference type="PROSITE" id="PS00893">
    <property type="entry name" value="NUDIX_BOX"/>
    <property type="match status" value="1"/>
</dbReference>
<reference evidence="5 6" key="1">
    <citation type="submission" date="2020-03" db="EMBL/GenBank/DDBJ databases">
        <title>The genome sequence of Microvirga sp. c23x22.</title>
        <authorList>
            <person name="Zhang X."/>
        </authorList>
    </citation>
    <scope>NUCLEOTIDE SEQUENCE [LARGE SCALE GENOMIC DNA]</scope>
    <source>
        <strain evidence="6">c23x22</strain>
    </source>
</reference>
<evidence type="ECO:0000259" key="4">
    <source>
        <dbReference type="PROSITE" id="PS51462"/>
    </source>
</evidence>
<comment type="similarity">
    <text evidence="3">Belongs to the Nudix hydrolase family.</text>
</comment>
<comment type="cofactor">
    <cofactor evidence="1">
        <name>Mg(2+)</name>
        <dbReference type="ChEBI" id="CHEBI:18420"/>
    </cofactor>
</comment>
<dbReference type="InterPro" id="IPR015797">
    <property type="entry name" value="NUDIX_hydrolase-like_dom_sf"/>
</dbReference>
<dbReference type="Pfam" id="PF00293">
    <property type="entry name" value="NUDIX"/>
    <property type="match status" value="1"/>
</dbReference>
<evidence type="ECO:0000313" key="6">
    <source>
        <dbReference type="Proteomes" id="UP000707352"/>
    </source>
</evidence>
<dbReference type="PRINTS" id="PR00502">
    <property type="entry name" value="NUDIXFAMILY"/>
</dbReference>
<organism evidence="5 6">
    <name type="scientific">Microvirga terricola</name>
    <dbReference type="NCBI Taxonomy" id="2719797"/>
    <lineage>
        <taxon>Bacteria</taxon>
        <taxon>Pseudomonadati</taxon>
        <taxon>Pseudomonadota</taxon>
        <taxon>Alphaproteobacteria</taxon>
        <taxon>Hyphomicrobiales</taxon>
        <taxon>Methylobacteriaceae</taxon>
        <taxon>Microvirga</taxon>
    </lineage>
</organism>
<dbReference type="CDD" id="cd02883">
    <property type="entry name" value="NUDIX_Hydrolase"/>
    <property type="match status" value="1"/>
</dbReference>
<dbReference type="EMBL" id="JAATJS010000002">
    <property type="protein sequence ID" value="NIX76277.1"/>
    <property type="molecule type" value="Genomic_DNA"/>
</dbReference>